<protein>
    <recommendedName>
        <fullName evidence="8">Lipoprotein-releasing system ATP-binding protein LolD</fullName>
        <ecNumber evidence="8">7.6.2.-</ecNumber>
    </recommendedName>
</protein>
<dbReference type="NCBIfam" id="TIGR02211">
    <property type="entry name" value="LolD_lipo_ex"/>
    <property type="match status" value="1"/>
</dbReference>
<evidence type="ECO:0000256" key="1">
    <source>
        <dbReference type="ARBA" id="ARBA00022448"/>
    </source>
</evidence>
<dbReference type="EC" id="7.6.2.-" evidence="8"/>
<name>A0ABT0E464_9GAMM</name>
<proteinExistence type="inferred from homology"/>
<dbReference type="PROSITE" id="PS50893">
    <property type="entry name" value="ABC_TRANSPORTER_2"/>
    <property type="match status" value="1"/>
</dbReference>
<dbReference type="Gene3D" id="3.40.50.300">
    <property type="entry name" value="P-loop containing nucleotide triphosphate hydrolases"/>
    <property type="match status" value="1"/>
</dbReference>
<comment type="similarity">
    <text evidence="8">Belongs to the ABC transporter superfamily. Lipoprotein translocase (TC 3.A.1.125) family.</text>
</comment>
<evidence type="ECO:0000256" key="6">
    <source>
        <dbReference type="ARBA" id="ARBA00022967"/>
    </source>
</evidence>
<organism evidence="10 11">
    <name type="scientific">Alcanivorax quisquiliarum</name>
    <dbReference type="NCBI Taxonomy" id="2933565"/>
    <lineage>
        <taxon>Bacteria</taxon>
        <taxon>Pseudomonadati</taxon>
        <taxon>Pseudomonadota</taxon>
        <taxon>Gammaproteobacteria</taxon>
        <taxon>Oceanospirillales</taxon>
        <taxon>Alcanivoracaceae</taxon>
        <taxon>Alcanivorax</taxon>
    </lineage>
</organism>
<evidence type="ECO:0000256" key="5">
    <source>
        <dbReference type="ARBA" id="ARBA00022840"/>
    </source>
</evidence>
<evidence type="ECO:0000256" key="3">
    <source>
        <dbReference type="ARBA" id="ARBA00022519"/>
    </source>
</evidence>
<evidence type="ECO:0000256" key="2">
    <source>
        <dbReference type="ARBA" id="ARBA00022475"/>
    </source>
</evidence>
<dbReference type="PANTHER" id="PTHR24220:SF689">
    <property type="entry name" value="LIPOPROTEIN-RELEASING SYSTEM ATP-BINDING PROTEIN LOLD"/>
    <property type="match status" value="1"/>
</dbReference>
<dbReference type="InterPro" id="IPR003593">
    <property type="entry name" value="AAA+_ATPase"/>
</dbReference>
<keyword evidence="5 8" id="KW-0067">ATP-binding</keyword>
<keyword evidence="7 8" id="KW-0472">Membrane</keyword>
<keyword evidence="2 8" id="KW-1003">Cell membrane</keyword>
<evidence type="ECO:0000313" key="10">
    <source>
        <dbReference type="EMBL" id="MCK0536489.1"/>
    </source>
</evidence>
<sequence>MSSARPVIQAQGLVKRYAEGAGDVLVLKGIELQLMPGDTLSIVGTSGSGKSTLLNLLGGLDRPSEGQVVVAGHDLAQLSESQRGTLRNRRMGFIYQFHHLLPEFTAVENVAMPLLIRGMAPAAARQQSRDMLAAVGLGHRLQHKPAALSGGERQRVAIARALVTQPALVLADEPTGNLDERTAAQVQDLMLQLNQQLGIALLIVTHDTSFARRCRQQLELHDGRLQPLTAPAAPTPAPDSHA</sequence>
<evidence type="ECO:0000256" key="7">
    <source>
        <dbReference type="ARBA" id="ARBA00023136"/>
    </source>
</evidence>
<keyword evidence="11" id="KW-1185">Reference proteome</keyword>
<dbReference type="PROSITE" id="PS00211">
    <property type="entry name" value="ABC_TRANSPORTER_1"/>
    <property type="match status" value="1"/>
</dbReference>
<accession>A0ABT0E464</accession>
<keyword evidence="10" id="KW-0449">Lipoprotein</keyword>
<gene>
    <name evidence="8 10" type="primary">lolD</name>
    <name evidence="10" type="ORF">MU846_02075</name>
</gene>
<dbReference type="SMART" id="SM00382">
    <property type="entry name" value="AAA"/>
    <property type="match status" value="1"/>
</dbReference>
<comment type="function">
    <text evidence="8">Part of the ABC transporter complex LolCDE involved in the translocation of mature outer membrane-directed lipoproteins, from the inner membrane to the periplasmic chaperone, LolA. Responsible for the formation of the LolA-lipoprotein complex in an ATP-dependent manner.</text>
</comment>
<comment type="subcellular location">
    <subcellularLocation>
        <location evidence="8">Cell inner membrane</location>
        <topology evidence="8">Peripheral membrane protein</topology>
    </subcellularLocation>
</comment>
<dbReference type="CDD" id="cd03255">
    <property type="entry name" value="ABC_MJ0796_LolCDE_FtsE"/>
    <property type="match status" value="1"/>
</dbReference>
<reference evidence="10" key="1">
    <citation type="submission" date="2022-04" db="EMBL/GenBank/DDBJ databases">
        <title>Alcanivorax sp. CY1518 draft genome sequence.</title>
        <authorList>
            <person name="Zhao G."/>
            <person name="An M."/>
        </authorList>
    </citation>
    <scope>NUCLEOTIDE SEQUENCE</scope>
    <source>
        <strain evidence="10">CY1518</strain>
    </source>
</reference>
<evidence type="ECO:0000259" key="9">
    <source>
        <dbReference type="PROSITE" id="PS50893"/>
    </source>
</evidence>
<feature type="domain" description="ABC transporter" evidence="9">
    <location>
        <begin position="8"/>
        <end position="242"/>
    </location>
</feature>
<dbReference type="EMBL" id="JALKII010000001">
    <property type="protein sequence ID" value="MCK0536489.1"/>
    <property type="molecule type" value="Genomic_DNA"/>
</dbReference>
<dbReference type="InterPro" id="IPR011924">
    <property type="entry name" value="LolD_lipo_ATP-bd"/>
</dbReference>
<dbReference type="GO" id="GO:0005524">
    <property type="term" value="F:ATP binding"/>
    <property type="evidence" value="ECO:0007669"/>
    <property type="project" value="UniProtKB-KW"/>
</dbReference>
<keyword evidence="3 8" id="KW-0997">Cell inner membrane</keyword>
<dbReference type="InterPro" id="IPR015854">
    <property type="entry name" value="ABC_transpr_LolD-like"/>
</dbReference>
<keyword evidence="1 8" id="KW-0813">Transport</keyword>
<keyword evidence="4 8" id="KW-0547">Nucleotide-binding</keyword>
<dbReference type="Proteomes" id="UP001165524">
    <property type="component" value="Unassembled WGS sequence"/>
</dbReference>
<comment type="caution">
    <text evidence="10">The sequence shown here is derived from an EMBL/GenBank/DDBJ whole genome shotgun (WGS) entry which is preliminary data.</text>
</comment>
<dbReference type="Pfam" id="PF00005">
    <property type="entry name" value="ABC_tran"/>
    <property type="match status" value="1"/>
</dbReference>
<dbReference type="InterPro" id="IPR003439">
    <property type="entry name" value="ABC_transporter-like_ATP-bd"/>
</dbReference>
<evidence type="ECO:0000313" key="11">
    <source>
        <dbReference type="Proteomes" id="UP001165524"/>
    </source>
</evidence>
<evidence type="ECO:0000256" key="8">
    <source>
        <dbReference type="RuleBase" id="RU367068"/>
    </source>
</evidence>
<dbReference type="InterPro" id="IPR017911">
    <property type="entry name" value="MacB-like_ATP-bd"/>
</dbReference>
<comment type="subunit">
    <text evidence="8">The complex is composed of two ATP-binding proteins (LolD) and two transmembrane proteins (LolC and LolE).</text>
</comment>
<keyword evidence="6 8" id="KW-1278">Translocase</keyword>
<dbReference type="RefSeq" id="WP_246947734.1">
    <property type="nucleotide sequence ID" value="NZ_JALKII010000001.1"/>
</dbReference>
<dbReference type="PANTHER" id="PTHR24220">
    <property type="entry name" value="IMPORT ATP-BINDING PROTEIN"/>
    <property type="match status" value="1"/>
</dbReference>
<dbReference type="InterPro" id="IPR027417">
    <property type="entry name" value="P-loop_NTPase"/>
</dbReference>
<dbReference type="SUPFAM" id="SSF52540">
    <property type="entry name" value="P-loop containing nucleoside triphosphate hydrolases"/>
    <property type="match status" value="1"/>
</dbReference>
<evidence type="ECO:0000256" key="4">
    <source>
        <dbReference type="ARBA" id="ARBA00022741"/>
    </source>
</evidence>
<dbReference type="InterPro" id="IPR017871">
    <property type="entry name" value="ABC_transporter-like_CS"/>
</dbReference>